<keyword evidence="2" id="KW-1185">Reference proteome</keyword>
<organism evidence="1 2">
    <name type="scientific">Artomyces pyxidatus</name>
    <dbReference type="NCBI Taxonomy" id="48021"/>
    <lineage>
        <taxon>Eukaryota</taxon>
        <taxon>Fungi</taxon>
        <taxon>Dikarya</taxon>
        <taxon>Basidiomycota</taxon>
        <taxon>Agaricomycotina</taxon>
        <taxon>Agaricomycetes</taxon>
        <taxon>Russulales</taxon>
        <taxon>Auriscalpiaceae</taxon>
        <taxon>Artomyces</taxon>
    </lineage>
</organism>
<name>A0ACB8SI69_9AGAM</name>
<protein>
    <submittedName>
        <fullName evidence="1">Uncharacterized protein</fullName>
    </submittedName>
</protein>
<reference evidence="1" key="2">
    <citation type="journal article" date="2022" name="New Phytol.">
        <title>Evolutionary transition to the ectomycorrhizal habit in the genomes of a hyperdiverse lineage of mushroom-forming fungi.</title>
        <authorList>
            <person name="Looney B."/>
            <person name="Miyauchi S."/>
            <person name="Morin E."/>
            <person name="Drula E."/>
            <person name="Courty P.E."/>
            <person name="Kohler A."/>
            <person name="Kuo A."/>
            <person name="LaButti K."/>
            <person name="Pangilinan J."/>
            <person name="Lipzen A."/>
            <person name="Riley R."/>
            <person name="Andreopoulos W."/>
            <person name="He G."/>
            <person name="Johnson J."/>
            <person name="Nolan M."/>
            <person name="Tritt A."/>
            <person name="Barry K.W."/>
            <person name="Grigoriev I.V."/>
            <person name="Nagy L.G."/>
            <person name="Hibbett D."/>
            <person name="Henrissat B."/>
            <person name="Matheny P.B."/>
            <person name="Labbe J."/>
            <person name="Martin F.M."/>
        </authorList>
    </citation>
    <scope>NUCLEOTIDE SEQUENCE</scope>
    <source>
        <strain evidence="1">HHB10654</strain>
    </source>
</reference>
<proteinExistence type="predicted"/>
<comment type="caution">
    <text evidence="1">The sequence shown here is derived from an EMBL/GenBank/DDBJ whole genome shotgun (WGS) entry which is preliminary data.</text>
</comment>
<evidence type="ECO:0000313" key="1">
    <source>
        <dbReference type="EMBL" id="KAI0055568.1"/>
    </source>
</evidence>
<dbReference type="EMBL" id="MU277287">
    <property type="protein sequence ID" value="KAI0055568.1"/>
    <property type="molecule type" value="Genomic_DNA"/>
</dbReference>
<accession>A0ACB8SI69</accession>
<dbReference type="Proteomes" id="UP000814140">
    <property type="component" value="Unassembled WGS sequence"/>
</dbReference>
<gene>
    <name evidence="1" type="ORF">BV25DRAFT_166969</name>
</gene>
<sequence length="149" mass="16746">MVPYCEVQGGVPYEILRLAIPGEVHTWCLRGAQVAANLIASEQRAYARERRTKDDTIWRKAPGRSGENPPFLRYINVATTYSTEFHGEFPETPEPYVIPGHKALFVRLSSPKSSTDVRIDPERKKVSRIQTQPIETSALGKEAISSIHL</sequence>
<reference evidence="1" key="1">
    <citation type="submission" date="2021-03" db="EMBL/GenBank/DDBJ databases">
        <authorList>
            <consortium name="DOE Joint Genome Institute"/>
            <person name="Ahrendt S."/>
            <person name="Looney B.P."/>
            <person name="Miyauchi S."/>
            <person name="Morin E."/>
            <person name="Drula E."/>
            <person name="Courty P.E."/>
            <person name="Chicoki N."/>
            <person name="Fauchery L."/>
            <person name="Kohler A."/>
            <person name="Kuo A."/>
            <person name="Labutti K."/>
            <person name="Pangilinan J."/>
            <person name="Lipzen A."/>
            <person name="Riley R."/>
            <person name="Andreopoulos W."/>
            <person name="He G."/>
            <person name="Johnson J."/>
            <person name="Barry K.W."/>
            <person name="Grigoriev I.V."/>
            <person name="Nagy L."/>
            <person name="Hibbett D."/>
            <person name="Henrissat B."/>
            <person name="Matheny P.B."/>
            <person name="Labbe J."/>
            <person name="Martin F."/>
        </authorList>
    </citation>
    <scope>NUCLEOTIDE SEQUENCE</scope>
    <source>
        <strain evidence="1">HHB10654</strain>
    </source>
</reference>
<evidence type="ECO:0000313" key="2">
    <source>
        <dbReference type="Proteomes" id="UP000814140"/>
    </source>
</evidence>